<name>A0A6A5A648_APHAT</name>
<dbReference type="VEuPathDB" id="FungiDB:H257_09248"/>
<gene>
    <name evidence="1" type="ORF">AaE_009004</name>
</gene>
<comment type="caution">
    <text evidence="1">The sequence shown here is derived from an EMBL/GenBank/DDBJ whole genome shotgun (WGS) entry which is preliminary data.</text>
</comment>
<accession>A0A6A5A648</accession>
<evidence type="ECO:0000313" key="1">
    <source>
        <dbReference type="EMBL" id="KAF0736561.1"/>
    </source>
</evidence>
<dbReference type="EMBL" id="VJMI01014845">
    <property type="protein sequence ID" value="KAF0736561.1"/>
    <property type="molecule type" value="Genomic_DNA"/>
</dbReference>
<evidence type="ECO:0000313" key="2">
    <source>
        <dbReference type="Proteomes" id="UP000469452"/>
    </source>
</evidence>
<dbReference type="Proteomes" id="UP000469452">
    <property type="component" value="Unassembled WGS sequence"/>
</dbReference>
<protein>
    <submittedName>
        <fullName evidence="1">Uncharacterized protein</fullName>
    </submittedName>
</protein>
<dbReference type="AlphaFoldDB" id="A0A6A5A648"/>
<proteinExistence type="predicted"/>
<sequence>MHAIYACLYPAKAVTPVWSAVFTIPSSITSPKITSSLANVHVCPSPPLLDTTLATCVADARAIFRAICPQETLLFLPKSEEAHAEAGTGADSDSDVALLDQAAQLLQTSVTETGKRSIEDYSKGEVAVLSSTSSTSSTVNGSNDSP</sequence>
<reference evidence="1 2" key="1">
    <citation type="submission" date="2019-06" db="EMBL/GenBank/DDBJ databases">
        <title>Genomics analysis of Aphanomyces spp. identifies a new class of oomycete effector associated with host adaptation.</title>
        <authorList>
            <person name="Gaulin E."/>
        </authorList>
    </citation>
    <scope>NUCLEOTIDE SEQUENCE [LARGE SCALE GENOMIC DNA]</scope>
    <source>
        <strain evidence="1 2">E</strain>
    </source>
</reference>
<organism evidence="1 2">
    <name type="scientific">Aphanomyces astaci</name>
    <name type="common">Crayfish plague agent</name>
    <dbReference type="NCBI Taxonomy" id="112090"/>
    <lineage>
        <taxon>Eukaryota</taxon>
        <taxon>Sar</taxon>
        <taxon>Stramenopiles</taxon>
        <taxon>Oomycota</taxon>
        <taxon>Saprolegniomycetes</taxon>
        <taxon>Saprolegniales</taxon>
        <taxon>Verrucalvaceae</taxon>
        <taxon>Aphanomyces</taxon>
    </lineage>
</organism>